<evidence type="ECO:0000256" key="6">
    <source>
        <dbReference type="SAM" id="Phobius"/>
    </source>
</evidence>
<proteinExistence type="predicted"/>
<evidence type="ECO:0000313" key="7">
    <source>
        <dbReference type="EMBL" id="ADC89017.1"/>
    </source>
</evidence>
<dbReference type="Pfam" id="PF13520">
    <property type="entry name" value="AA_permease_2"/>
    <property type="match status" value="1"/>
</dbReference>
<feature type="transmembrane region" description="Helical" evidence="6">
    <location>
        <begin position="251"/>
        <end position="275"/>
    </location>
</feature>
<dbReference type="InterPro" id="IPR002293">
    <property type="entry name" value="AA/rel_permease1"/>
</dbReference>
<feature type="transmembrane region" description="Helical" evidence="6">
    <location>
        <begin position="347"/>
        <end position="366"/>
    </location>
</feature>
<dbReference type="STRING" id="638303.Thal_0382"/>
<dbReference type="GO" id="GO:0016020">
    <property type="term" value="C:membrane"/>
    <property type="evidence" value="ECO:0007669"/>
    <property type="project" value="UniProtKB-SubCell"/>
</dbReference>
<feature type="transmembrane region" description="Helical" evidence="6">
    <location>
        <begin position="208"/>
        <end position="230"/>
    </location>
</feature>
<evidence type="ECO:0000256" key="5">
    <source>
        <dbReference type="ARBA" id="ARBA00023136"/>
    </source>
</evidence>
<reference evidence="8" key="1">
    <citation type="journal article" date="2010" name="Stand. Genomic Sci.">
        <title>Complete genome sequence of Thermocrinis albus type strain (HI 11/12T).</title>
        <authorList>
            <person name="Wirth R."/>
            <person name="Sikorski J."/>
            <person name="Brambilla E."/>
            <person name="Misra M."/>
            <person name="Lapidus A."/>
            <person name="Copeland A."/>
            <person name="Nolan M."/>
            <person name="Lucas S."/>
            <person name="Chen F."/>
            <person name="Tice H."/>
            <person name="Cheng J.F."/>
            <person name="Han C."/>
            <person name="Detter J.C."/>
            <person name="Tapia R."/>
            <person name="Bruce D."/>
            <person name="Goodwin L."/>
            <person name="Pitluck S."/>
            <person name="Pati A."/>
            <person name="Anderson I."/>
            <person name="Ivanova N."/>
            <person name="Mavromatis K."/>
            <person name="Mikhailova N."/>
            <person name="Chen A."/>
            <person name="Palaniappan K."/>
            <person name="Bilek Y."/>
            <person name="Hader T."/>
            <person name="Land M."/>
            <person name="Hauser L."/>
            <person name="Chang Y.J."/>
            <person name="Jeffries C.D."/>
            <person name="Tindall B.J."/>
            <person name="Rohde M."/>
            <person name="Goker M."/>
            <person name="Bristow J."/>
            <person name="Eisen J.A."/>
            <person name="Markowitz V."/>
            <person name="Hugenholtz P."/>
            <person name="Kyrpides N.C."/>
            <person name="Klenk H.P."/>
        </authorList>
    </citation>
    <scope>NUCLEOTIDE SEQUENCE [LARGE SCALE GENOMIC DNA]</scope>
    <source>
        <strain evidence="8">DSM 14484 / JCM 11386 / HI 11/12</strain>
    </source>
</reference>
<keyword evidence="4 6" id="KW-1133">Transmembrane helix</keyword>
<keyword evidence="2" id="KW-0813">Transport</keyword>
<feature type="transmembrane region" description="Helical" evidence="6">
    <location>
        <begin position="183"/>
        <end position="202"/>
    </location>
</feature>
<name>D3SPD0_THEAH</name>
<feature type="transmembrane region" description="Helical" evidence="6">
    <location>
        <begin position="403"/>
        <end position="422"/>
    </location>
</feature>
<dbReference type="AlphaFoldDB" id="D3SPD0"/>
<dbReference type="eggNOG" id="COG0531">
    <property type="taxonomic scope" value="Bacteria"/>
</dbReference>
<sequence length="461" mass="50309">MDLLRRKCYTVEEGKLVRKLGVVDLVALGIGGIIGAGIFVITGKVAHAYAGPGIVLAFLLCAVVVGISAFIYAELSTAYPISGSAYSYTYATVGEFVAWLVAWNLIVEYGVATAAVATGWSGYMRTLLKENLGLELPTFLSGPFNLEKGTFIDLLAFLALVAVFLLLTVGIKESATVNNIMVGIKLITLLVFVVFGLPHINFDNLNPFLPYGLTGVWHAASMIIFAYLGFDAVSTVAEEAKDPKRTLPAGLILSLAISTALYIVVSFTLVGMVNYKELNVPDALAYAMFRTGNHTLGSLIATGAIITITSVMIVMGLGFTRVVFALSRDGLLPLWLSEVHPRFRTPYRATLLGGLVISLLGGFLPLEDLAKLVNIGTLFAYFWVAVGLILLRWRGDAEPTFKLPAAWFFVPLNMALLLFVMAGLGKETWVRFLLWNLLGLVIYFFYGYRNSRYYERTPAEM</sequence>
<gene>
    <name evidence="7" type="ordered locus">Thal_0382</name>
</gene>
<comment type="subcellular location">
    <subcellularLocation>
        <location evidence="1">Membrane</location>
        <topology evidence="1">Multi-pass membrane protein</topology>
    </subcellularLocation>
</comment>
<organism evidence="7 8">
    <name type="scientific">Thermocrinis albus (strain DSM 14484 / JCM 11386 / HI 11/12)</name>
    <dbReference type="NCBI Taxonomy" id="638303"/>
    <lineage>
        <taxon>Bacteria</taxon>
        <taxon>Pseudomonadati</taxon>
        <taxon>Aquificota</taxon>
        <taxon>Aquificia</taxon>
        <taxon>Aquificales</taxon>
        <taxon>Aquificaceae</taxon>
        <taxon>Thermocrinis</taxon>
    </lineage>
</organism>
<keyword evidence="3 6" id="KW-0812">Transmembrane</keyword>
<keyword evidence="5 6" id="KW-0472">Membrane</keyword>
<dbReference type="Gene3D" id="1.20.1740.10">
    <property type="entry name" value="Amino acid/polyamine transporter I"/>
    <property type="match status" value="1"/>
</dbReference>
<evidence type="ECO:0000313" key="8">
    <source>
        <dbReference type="Proteomes" id="UP000002043"/>
    </source>
</evidence>
<feature type="transmembrane region" description="Helical" evidence="6">
    <location>
        <begin position="21"/>
        <end position="41"/>
    </location>
</feature>
<feature type="transmembrane region" description="Helical" evidence="6">
    <location>
        <begin position="372"/>
        <end position="391"/>
    </location>
</feature>
<protein>
    <submittedName>
        <fullName evidence="7">Amino acid permease-associated region</fullName>
    </submittedName>
</protein>
<feature type="transmembrane region" description="Helical" evidence="6">
    <location>
        <begin position="428"/>
        <end position="446"/>
    </location>
</feature>
<dbReference type="PANTHER" id="PTHR43243">
    <property type="entry name" value="INNER MEMBRANE TRANSPORTER YGJI-RELATED"/>
    <property type="match status" value="1"/>
</dbReference>
<accession>D3SPD0</accession>
<feature type="transmembrane region" description="Helical" evidence="6">
    <location>
        <begin position="151"/>
        <end position="171"/>
    </location>
</feature>
<keyword evidence="8" id="KW-1185">Reference proteome</keyword>
<dbReference type="HOGENOM" id="CLU_007946_15_12_0"/>
<feature type="transmembrane region" description="Helical" evidence="6">
    <location>
        <begin position="295"/>
        <end position="326"/>
    </location>
</feature>
<evidence type="ECO:0000256" key="3">
    <source>
        <dbReference type="ARBA" id="ARBA00022692"/>
    </source>
</evidence>
<dbReference type="OrthoDB" id="9762947at2"/>
<dbReference type="RefSeq" id="WP_012991424.1">
    <property type="nucleotide sequence ID" value="NC_013894.1"/>
</dbReference>
<dbReference type="PANTHER" id="PTHR43243:SF4">
    <property type="entry name" value="CATIONIC AMINO ACID TRANSPORTER 4"/>
    <property type="match status" value="1"/>
</dbReference>
<evidence type="ECO:0000256" key="1">
    <source>
        <dbReference type="ARBA" id="ARBA00004141"/>
    </source>
</evidence>
<dbReference type="KEGG" id="tal:Thal_0382"/>
<feature type="transmembrane region" description="Helical" evidence="6">
    <location>
        <begin position="53"/>
        <end position="73"/>
    </location>
</feature>
<dbReference type="EMBL" id="CP001931">
    <property type="protein sequence ID" value="ADC89017.1"/>
    <property type="molecule type" value="Genomic_DNA"/>
</dbReference>
<evidence type="ECO:0000256" key="4">
    <source>
        <dbReference type="ARBA" id="ARBA00022989"/>
    </source>
</evidence>
<dbReference type="GO" id="GO:0015171">
    <property type="term" value="F:amino acid transmembrane transporter activity"/>
    <property type="evidence" value="ECO:0007669"/>
    <property type="project" value="TreeGrafter"/>
</dbReference>
<dbReference type="PIRSF" id="PIRSF006060">
    <property type="entry name" value="AA_transporter"/>
    <property type="match status" value="1"/>
</dbReference>
<evidence type="ECO:0000256" key="2">
    <source>
        <dbReference type="ARBA" id="ARBA00022448"/>
    </source>
</evidence>
<dbReference type="Proteomes" id="UP000002043">
    <property type="component" value="Chromosome"/>
</dbReference>